<reference evidence="1 2" key="1">
    <citation type="submission" date="2023-09" db="EMBL/GenBank/DDBJ databases">
        <authorList>
            <person name="Rey-Velasco X."/>
        </authorList>
    </citation>
    <scope>NUCLEOTIDE SEQUENCE [LARGE SCALE GENOMIC DNA]</scope>
    <source>
        <strain evidence="1 2">F388</strain>
    </source>
</reference>
<comment type="caution">
    <text evidence="1">The sequence shown here is derived from an EMBL/GenBank/DDBJ whole genome shotgun (WGS) entry which is preliminary data.</text>
</comment>
<organism evidence="1 2">
    <name type="scientific">Croceitalea rosinachiae</name>
    <dbReference type="NCBI Taxonomy" id="3075596"/>
    <lineage>
        <taxon>Bacteria</taxon>
        <taxon>Pseudomonadati</taxon>
        <taxon>Bacteroidota</taxon>
        <taxon>Flavobacteriia</taxon>
        <taxon>Flavobacteriales</taxon>
        <taxon>Flavobacteriaceae</taxon>
        <taxon>Croceitalea</taxon>
    </lineage>
</organism>
<dbReference type="Proteomes" id="UP001255246">
    <property type="component" value="Unassembled WGS sequence"/>
</dbReference>
<evidence type="ECO:0000313" key="1">
    <source>
        <dbReference type="EMBL" id="MDT0608015.1"/>
    </source>
</evidence>
<sequence>MSEIKKYIEMLEDLELDDPQGTYPLFADCFYYDKSFNQVTDSSGNELYLSFESEDFTNVFKRKLDFIDLKEKTVFKTAEVKKMIEQNQKNNFNIKNLPCFLI</sequence>
<accession>A0ABU3ADZ2</accession>
<dbReference type="EMBL" id="JAVRHR010000003">
    <property type="protein sequence ID" value="MDT0608015.1"/>
    <property type="molecule type" value="Genomic_DNA"/>
</dbReference>
<proteinExistence type="predicted"/>
<dbReference type="RefSeq" id="WP_311352348.1">
    <property type="nucleotide sequence ID" value="NZ_JAVRHR010000003.1"/>
</dbReference>
<keyword evidence="2" id="KW-1185">Reference proteome</keyword>
<protein>
    <submittedName>
        <fullName evidence="1">Uncharacterized protein</fullName>
    </submittedName>
</protein>
<evidence type="ECO:0000313" key="2">
    <source>
        <dbReference type="Proteomes" id="UP001255246"/>
    </source>
</evidence>
<name>A0ABU3ADZ2_9FLAO</name>
<gene>
    <name evidence="1" type="ORF">RM706_13285</name>
</gene>